<accession>A0A2K1YHL5</accession>
<dbReference type="AlphaFoldDB" id="A0A2K1YHL5"/>
<sequence>MFSNCINNSNRVEEKNVMQQGKQRIKEGGQIYKVTSVCKQVLYAMFNKITLQVRASIRIWKEEWLRTWIILARV</sequence>
<keyword evidence="2" id="KW-1185">Reference proteome</keyword>
<evidence type="ECO:0000313" key="2">
    <source>
        <dbReference type="Proteomes" id="UP000006729"/>
    </source>
</evidence>
<gene>
    <name evidence="1" type="ORF">POPTR_011G090400</name>
</gene>
<dbReference type="InParanoid" id="A0A2K1YHL5"/>
<evidence type="ECO:0000313" key="1">
    <source>
        <dbReference type="EMBL" id="PNT12524.1"/>
    </source>
</evidence>
<organism evidence="1 2">
    <name type="scientific">Populus trichocarpa</name>
    <name type="common">Western balsam poplar</name>
    <name type="synonym">Populus balsamifera subsp. trichocarpa</name>
    <dbReference type="NCBI Taxonomy" id="3694"/>
    <lineage>
        <taxon>Eukaryota</taxon>
        <taxon>Viridiplantae</taxon>
        <taxon>Streptophyta</taxon>
        <taxon>Embryophyta</taxon>
        <taxon>Tracheophyta</taxon>
        <taxon>Spermatophyta</taxon>
        <taxon>Magnoliopsida</taxon>
        <taxon>eudicotyledons</taxon>
        <taxon>Gunneridae</taxon>
        <taxon>Pentapetalae</taxon>
        <taxon>rosids</taxon>
        <taxon>fabids</taxon>
        <taxon>Malpighiales</taxon>
        <taxon>Salicaceae</taxon>
        <taxon>Saliceae</taxon>
        <taxon>Populus</taxon>
    </lineage>
</organism>
<dbReference type="EMBL" id="CM009300">
    <property type="protein sequence ID" value="PNT12524.1"/>
    <property type="molecule type" value="Genomic_DNA"/>
</dbReference>
<name>A0A2K1YHL5_POPTR</name>
<dbReference type="Proteomes" id="UP000006729">
    <property type="component" value="Chromosome 11"/>
</dbReference>
<proteinExistence type="predicted"/>
<protein>
    <submittedName>
        <fullName evidence="1">Uncharacterized protein</fullName>
    </submittedName>
</protein>
<reference evidence="1 2" key="1">
    <citation type="journal article" date="2006" name="Science">
        <title>The genome of black cottonwood, Populus trichocarpa (Torr. &amp; Gray).</title>
        <authorList>
            <person name="Tuskan G.A."/>
            <person name="Difazio S."/>
            <person name="Jansson S."/>
            <person name="Bohlmann J."/>
            <person name="Grigoriev I."/>
            <person name="Hellsten U."/>
            <person name="Putnam N."/>
            <person name="Ralph S."/>
            <person name="Rombauts S."/>
            <person name="Salamov A."/>
            <person name="Schein J."/>
            <person name="Sterck L."/>
            <person name="Aerts A."/>
            <person name="Bhalerao R.R."/>
            <person name="Bhalerao R.P."/>
            <person name="Blaudez D."/>
            <person name="Boerjan W."/>
            <person name="Brun A."/>
            <person name="Brunner A."/>
            <person name="Busov V."/>
            <person name="Campbell M."/>
            <person name="Carlson J."/>
            <person name="Chalot M."/>
            <person name="Chapman J."/>
            <person name="Chen G.L."/>
            <person name="Cooper D."/>
            <person name="Coutinho P.M."/>
            <person name="Couturier J."/>
            <person name="Covert S."/>
            <person name="Cronk Q."/>
            <person name="Cunningham R."/>
            <person name="Davis J."/>
            <person name="Degroeve S."/>
            <person name="Dejardin A."/>
            <person name="Depamphilis C."/>
            <person name="Detter J."/>
            <person name="Dirks B."/>
            <person name="Dubchak I."/>
            <person name="Duplessis S."/>
            <person name="Ehlting J."/>
            <person name="Ellis B."/>
            <person name="Gendler K."/>
            <person name="Goodstein D."/>
            <person name="Gribskov M."/>
            <person name="Grimwood J."/>
            <person name="Groover A."/>
            <person name="Gunter L."/>
            <person name="Hamberger B."/>
            <person name="Heinze B."/>
            <person name="Helariutta Y."/>
            <person name="Henrissat B."/>
            <person name="Holligan D."/>
            <person name="Holt R."/>
            <person name="Huang W."/>
            <person name="Islam-Faridi N."/>
            <person name="Jones S."/>
            <person name="Jones-Rhoades M."/>
            <person name="Jorgensen R."/>
            <person name="Joshi C."/>
            <person name="Kangasjarvi J."/>
            <person name="Karlsson J."/>
            <person name="Kelleher C."/>
            <person name="Kirkpatrick R."/>
            <person name="Kirst M."/>
            <person name="Kohler A."/>
            <person name="Kalluri U."/>
            <person name="Larimer F."/>
            <person name="Leebens-Mack J."/>
            <person name="Leple J.C."/>
            <person name="Locascio P."/>
            <person name="Lou Y."/>
            <person name="Lucas S."/>
            <person name="Martin F."/>
            <person name="Montanini B."/>
            <person name="Napoli C."/>
            <person name="Nelson D.R."/>
            <person name="Nelson C."/>
            <person name="Nieminen K."/>
            <person name="Nilsson O."/>
            <person name="Pereda V."/>
            <person name="Peter G."/>
            <person name="Philippe R."/>
            <person name="Pilate G."/>
            <person name="Poliakov A."/>
            <person name="Razumovskaya J."/>
            <person name="Richardson P."/>
            <person name="Rinaldi C."/>
            <person name="Ritland K."/>
            <person name="Rouze P."/>
            <person name="Ryaboy D."/>
            <person name="Schmutz J."/>
            <person name="Schrader J."/>
            <person name="Segerman B."/>
            <person name="Shin H."/>
            <person name="Siddiqui A."/>
            <person name="Sterky F."/>
            <person name="Terry A."/>
            <person name="Tsai C.J."/>
            <person name="Uberbacher E."/>
            <person name="Unneberg P."/>
            <person name="Vahala J."/>
            <person name="Wall K."/>
            <person name="Wessler S."/>
            <person name="Yang G."/>
            <person name="Yin T."/>
            <person name="Douglas C."/>
            <person name="Marra M."/>
            <person name="Sandberg G."/>
            <person name="Van de Peer Y."/>
            <person name="Rokhsar D."/>
        </authorList>
    </citation>
    <scope>NUCLEOTIDE SEQUENCE [LARGE SCALE GENOMIC DNA]</scope>
    <source>
        <strain evidence="2">cv. Nisqually</strain>
    </source>
</reference>